<protein>
    <submittedName>
        <fullName evidence="1">Uncharacterized protein</fullName>
    </submittedName>
</protein>
<gene>
    <name evidence="1" type="ORF">LVIROSA_LOCUS31078</name>
</gene>
<evidence type="ECO:0000313" key="1">
    <source>
        <dbReference type="EMBL" id="CAH1445310.1"/>
    </source>
</evidence>
<name>A0AAU9P5G4_9ASTR</name>
<accession>A0AAU9P5G4</accession>
<proteinExistence type="predicted"/>
<dbReference type="Proteomes" id="UP001157418">
    <property type="component" value="Unassembled WGS sequence"/>
</dbReference>
<evidence type="ECO:0000313" key="2">
    <source>
        <dbReference type="Proteomes" id="UP001157418"/>
    </source>
</evidence>
<dbReference type="EMBL" id="CAKMRJ010005523">
    <property type="protein sequence ID" value="CAH1445310.1"/>
    <property type="molecule type" value="Genomic_DNA"/>
</dbReference>
<organism evidence="1 2">
    <name type="scientific">Lactuca virosa</name>
    <dbReference type="NCBI Taxonomy" id="75947"/>
    <lineage>
        <taxon>Eukaryota</taxon>
        <taxon>Viridiplantae</taxon>
        <taxon>Streptophyta</taxon>
        <taxon>Embryophyta</taxon>
        <taxon>Tracheophyta</taxon>
        <taxon>Spermatophyta</taxon>
        <taxon>Magnoliopsida</taxon>
        <taxon>eudicotyledons</taxon>
        <taxon>Gunneridae</taxon>
        <taxon>Pentapetalae</taxon>
        <taxon>asterids</taxon>
        <taxon>campanulids</taxon>
        <taxon>Asterales</taxon>
        <taxon>Asteraceae</taxon>
        <taxon>Cichorioideae</taxon>
        <taxon>Cichorieae</taxon>
        <taxon>Lactucinae</taxon>
        <taxon>Lactuca</taxon>
    </lineage>
</organism>
<sequence>MTKIQEVIFDECKKLLDEISKMREKNKKSLNKAFGDLKSEYENPLKSLNKSLTEAREITLQNELTKTIACIEFLRFYSNVVHPAELAKHVEAQIANAINLTLKMVASHLKPLQPVIKTYPRSVLKVSLSHLKQGGRRRRKSGFQSQDSRNHSYIIRRYFFSSTLDIFTNIFDICYYSIF</sequence>
<comment type="caution">
    <text evidence="1">The sequence shown here is derived from an EMBL/GenBank/DDBJ whole genome shotgun (WGS) entry which is preliminary data.</text>
</comment>
<dbReference type="AlphaFoldDB" id="A0AAU9P5G4"/>
<reference evidence="1 2" key="1">
    <citation type="submission" date="2022-01" db="EMBL/GenBank/DDBJ databases">
        <authorList>
            <person name="Xiong W."/>
            <person name="Schranz E."/>
        </authorList>
    </citation>
    <scope>NUCLEOTIDE SEQUENCE [LARGE SCALE GENOMIC DNA]</scope>
</reference>
<keyword evidence="2" id="KW-1185">Reference proteome</keyword>